<feature type="transmembrane region" description="Helical" evidence="10">
    <location>
        <begin position="37"/>
        <end position="56"/>
    </location>
</feature>
<evidence type="ECO:0000256" key="5">
    <source>
        <dbReference type="ARBA" id="ARBA00022692"/>
    </source>
</evidence>
<keyword evidence="7 10" id="KW-1133">Transmembrane helix</keyword>
<feature type="transmembrane region" description="Helical" evidence="10">
    <location>
        <begin position="247"/>
        <end position="269"/>
    </location>
</feature>
<evidence type="ECO:0000313" key="11">
    <source>
        <dbReference type="EMBL" id="MCK0196882.1"/>
    </source>
</evidence>
<keyword evidence="5 10" id="KW-0812">Transmembrane</keyword>
<reference evidence="11 12" key="1">
    <citation type="submission" date="2022-04" db="EMBL/GenBank/DDBJ databases">
        <authorList>
            <person name="Grouzdev D.S."/>
            <person name="Pantiukh K.S."/>
            <person name="Krutkina M.S."/>
        </authorList>
    </citation>
    <scope>NUCLEOTIDE SEQUENCE [LARGE SCALE GENOMIC DNA]</scope>
    <source>
        <strain evidence="11 12">6x-1</strain>
    </source>
</reference>
<keyword evidence="4" id="KW-0762">Sugar transport</keyword>
<evidence type="ECO:0000313" key="12">
    <source>
        <dbReference type="Proteomes" id="UP001203284"/>
    </source>
</evidence>
<dbReference type="RefSeq" id="WP_247028382.1">
    <property type="nucleotide sequence ID" value="NZ_JALKCH010000005.1"/>
</dbReference>
<comment type="similarity">
    <text evidence="1">Belongs to the KdgT transporter family.</text>
</comment>
<dbReference type="InterPro" id="IPR004684">
    <property type="entry name" value="2keto-3dGluconate_permease"/>
</dbReference>
<comment type="caution">
    <text evidence="11">The sequence shown here is derived from an EMBL/GenBank/DDBJ whole genome shotgun (WGS) entry which is preliminary data.</text>
</comment>
<evidence type="ECO:0000256" key="1">
    <source>
        <dbReference type="ARBA" id="ARBA00006430"/>
    </source>
</evidence>
<feature type="transmembrane region" description="Helical" evidence="10">
    <location>
        <begin position="133"/>
        <end position="155"/>
    </location>
</feature>
<protein>
    <submittedName>
        <fullName evidence="11">2-keto-3-deoxygluconate permease</fullName>
    </submittedName>
</protein>
<sequence>MPWNGSARPSDIRTSEHQNIRTSEHQRKCRSMKIYQTINKVPGGLMVVPLFIGMIINTFFPNLLKIGGFTEALSGTGYPTVLGMYLFTVGTKMTFKAAPTMLKRGFGILFAKVGVAMLISLSVAKFFDGELFGLSTLALLVAMSDTNGGMFMALTSAMGSKEDAGTYVAQSIETGPFLTMVILVGAGLANIPWLSMVSVIAPIFAGAILGNLDDDLREFFGSKEGLVVPFMAFTLGQNINLNNVVAGGLSGILLGILVFTVTGLCCVFVDRLLGGSGVAGAAASSTAGNAAAVPKAIAAADPSYAAIAPVATVQVAASVIVTAVLTPLLTAWVYRKVQKQNAAKLAEGLVASGPAAPSLVSDRPLYEQAKS</sequence>
<evidence type="ECO:0000256" key="8">
    <source>
        <dbReference type="ARBA" id="ARBA00023136"/>
    </source>
</evidence>
<evidence type="ECO:0000256" key="10">
    <source>
        <dbReference type="SAM" id="Phobius"/>
    </source>
</evidence>
<proteinExistence type="inferred from homology"/>
<keyword evidence="2" id="KW-0813">Transport</keyword>
<dbReference type="Proteomes" id="UP001203284">
    <property type="component" value="Unassembled WGS sequence"/>
</dbReference>
<evidence type="ECO:0000256" key="4">
    <source>
        <dbReference type="ARBA" id="ARBA00022597"/>
    </source>
</evidence>
<evidence type="ECO:0000256" key="9">
    <source>
        <dbReference type="SAM" id="MobiDB-lite"/>
    </source>
</evidence>
<evidence type="ECO:0000256" key="7">
    <source>
        <dbReference type="ARBA" id="ARBA00022989"/>
    </source>
</evidence>
<feature type="transmembrane region" description="Helical" evidence="10">
    <location>
        <begin position="107"/>
        <end position="127"/>
    </location>
</feature>
<keyword evidence="12" id="KW-1185">Reference proteome</keyword>
<evidence type="ECO:0000256" key="2">
    <source>
        <dbReference type="ARBA" id="ARBA00022448"/>
    </source>
</evidence>
<keyword evidence="6" id="KW-0769">Symport</keyword>
<feature type="compositionally biased region" description="Basic and acidic residues" evidence="9">
    <location>
        <begin position="10"/>
        <end position="23"/>
    </location>
</feature>
<organism evidence="11 12">
    <name type="scientific">Ancylobacter crimeensis</name>
    <dbReference type="NCBI Taxonomy" id="2579147"/>
    <lineage>
        <taxon>Bacteria</taxon>
        <taxon>Pseudomonadati</taxon>
        <taxon>Pseudomonadota</taxon>
        <taxon>Alphaproteobacteria</taxon>
        <taxon>Hyphomicrobiales</taxon>
        <taxon>Xanthobacteraceae</taxon>
        <taxon>Ancylobacter</taxon>
    </lineage>
</organism>
<feature type="transmembrane region" description="Helical" evidence="10">
    <location>
        <begin position="167"/>
        <end position="187"/>
    </location>
</feature>
<feature type="region of interest" description="Disordered" evidence="9">
    <location>
        <begin position="1"/>
        <end position="23"/>
    </location>
</feature>
<feature type="transmembrane region" description="Helical" evidence="10">
    <location>
        <begin position="76"/>
        <end position="95"/>
    </location>
</feature>
<dbReference type="EMBL" id="JALKCH010000005">
    <property type="protein sequence ID" value="MCK0196882.1"/>
    <property type="molecule type" value="Genomic_DNA"/>
</dbReference>
<name>A0ABT0DA99_9HYPH</name>
<keyword evidence="3" id="KW-1003">Cell membrane</keyword>
<gene>
    <name evidence="11" type="ORF">MWN34_08140</name>
</gene>
<feature type="transmembrane region" description="Helical" evidence="10">
    <location>
        <begin position="306"/>
        <end position="334"/>
    </location>
</feature>
<dbReference type="Pfam" id="PF03812">
    <property type="entry name" value="KdgT"/>
    <property type="match status" value="1"/>
</dbReference>
<evidence type="ECO:0000256" key="3">
    <source>
        <dbReference type="ARBA" id="ARBA00022475"/>
    </source>
</evidence>
<evidence type="ECO:0000256" key="6">
    <source>
        <dbReference type="ARBA" id="ARBA00022847"/>
    </source>
</evidence>
<feature type="transmembrane region" description="Helical" evidence="10">
    <location>
        <begin position="193"/>
        <end position="212"/>
    </location>
</feature>
<keyword evidence="8 10" id="KW-0472">Membrane</keyword>
<accession>A0ABT0DA99</accession>